<evidence type="ECO:0000256" key="1">
    <source>
        <dbReference type="SAM" id="MobiDB-lite"/>
    </source>
</evidence>
<comment type="caution">
    <text evidence="2">The sequence shown here is derived from an EMBL/GenBank/DDBJ whole genome shotgun (WGS) entry which is preliminary data.</text>
</comment>
<feature type="region of interest" description="Disordered" evidence="1">
    <location>
        <begin position="203"/>
        <end position="263"/>
    </location>
</feature>
<dbReference type="Proteomes" id="UP001313282">
    <property type="component" value="Unassembled WGS sequence"/>
</dbReference>
<dbReference type="EMBL" id="JAVHNR010000001">
    <property type="protein sequence ID" value="KAK6355691.1"/>
    <property type="molecule type" value="Genomic_DNA"/>
</dbReference>
<protein>
    <submittedName>
        <fullName evidence="2">Uncharacterized protein</fullName>
    </submittedName>
</protein>
<evidence type="ECO:0000313" key="3">
    <source>
        <dbReference type="Proteomes" id="UP001313282"/>
    </source>
</evidence>
<evidence type="ECO:0000313" key="2">
    <source>
        <dbReference type="EMBL" id="KAK6355691.1"/>
    </source>
</evidence>
<feature type="region of interest" description="Disordered" evidence="1">
    <location>
        <begin position="149"/>
        <end position="184"/>
    </location>
</feature>
<feature type="compositionally biased region" description="Basic and acidic residues" evidence="1">
    <location>
        <begin position="414"/>
        <end position="427"/>
    </location>
</feature>
<feature type="compositionally biased region" description="Polar residues" evidence="1">
    <location>
        <begin position="169"/>
        <end position="184"/>
    </location>
</feature>
<feature type="region of interest" description="Disordered" evidence="1">
    <location>
        <begin position="369"/>
        <end position="433"/>
    </location>
</feature>
<sequence>MAKEYKYGKKKGTHNFKFDKEFIQKTLDGVERWLLKNENNFSIGDLAALSSDTRAGSEEDSPLEQLLNCALQIYHWGRTHGDSDLISWRDHPSDVRKTFNSAILELGSNNCGKPNYKSQNELIVRMRYNLSRSYLDLDSQQKEITQDICVPKPKKGPPSVASRSEIIPRSNTPGDSPCSTSVGSRNSLSSLVLALTRDEAMGNPYKIPATGGATAQPNGLSSRTTSQPPKTSEGKPCGFRGPIASDLDPQSTPNEGVLNGGGGGVGHAGDLYLPTYEPQNFRESNPLGGREYRRPICSTNTSNVSLSSLNINLTPEVVFPNRSIQLLESSPLGELGQDDDEALGKLSALLLYIVYLGSKYVRGSVISSVQSCSGGSGGASTGRYGATVERRGSSSGNSLSSESRRINRRHKHIRGESNEDEKGSEPPRRKKKLMRVEEINQRLACPYAKGDPTKYEKCVFVHRRDLPGIREHLKRNHFGGIVPATIRQARTWSQIFLVCNPNWPMSTLPIPSPHTMINPPNPIIPVDPMRVIAQRDPPNSPPPAVAGPLSLETGWAQTFGSPQTSFFVQAPVPHSRESEHIESFLLSDPTQSTANNPLNIDIHDLNEFFQDSIEWFITNANASSRNEPVQDVATDFYETPGTTSPVSTASGFGMQILTPRSSRESLNDDLGQGIEFDQWFRFPTNSNALASRITPPGTPPVPSQNCNHKIEKKYLLRIARKPALLKGTSSETSNSKKFYFDSVEEFEAKFENWMRVQFHDPGFCWGLWELENPGRQERLSDIHAVIEELEFMWLAYRSNEAALFLVEKHLDGIGWSRSNPFWP</sequence>
<reference evidence="2 3" key="1">
    <citation type="submission" date="2019-10" db="EMBL/GenBank/DDBJ databases">
        <authorList>
            <person name="Palmer J.M."/>
        </authorList>
    </citation>
    <scope>NUCLEOTIDE SEQUENCE [LARGE SCALE GENOMIC DNA]</scope>
    <source>
        <strain evidence="2 3">TWF718</strain>
    </source>
</reference>
<dbReference type="AlphaFoldDB" id="A0AAN8N3Y5"/>
<gene>
    <name evidence="2" type="ORF">TWF718_000084</name>
</gene>
<organism evidence="2 3">
    <name type="scientific">Orbilia javanica</name>
    <dbReference type="NCBI Taxonomy" id="47235"/>
    <lineage>
        <taxon>Eukaryota</taxon>
        <taxon>Fungi</taxon>
        <taxon>Dikarya</taxon>
        <taxon>Ascomycota</taxon>
        <taxon>Pezizomycotina</taxon>
        <taxon>Orbiliomycetes</taxon>
        <taxon>Orbiliales</taxon>
        <taxon>Orbiliaceae</taxon>
        <taxon>Orbilia</taxon>
    </lineage>
</organism>
<proteinExistence type="predicted"/>
<feature type="compositionally biased region" description="Polar residues" evidence="1">
    <location>
        <begin position="213"/>
        <end position="230"/>
    </location>
</feature>
<accession>A0AAN8N3Y5</accession>
<keyword evidence="3" id="KW-1185">Reference proteome</keyword>
<name>A0AAN8N3Y5_9PEZI</name>